<sequence>MQGGAVYRYIQVWIGLYPKLLIINLVLVVQFVDQGKQRFILLFALQYLATIIIVLFTGGDHVTARCGNGKQNAFGTCAHAQFKSRIYGIIRVQMVLIDNRQTGISALNGGGFGGQWL</sequence>
<keyword evidence="3" id="KW-1185">Reference proteome</keyword>
<dbReference type="EMBL" id="MUBK01000128">
    <property type="protein sequence ID" value="OTA14018.1"/>
    <property type="molecule type" value="Genomic_DNA"/>
</dbReference>
<reference evidence="2 3" key="1">
    <citation type="submission" date="2017-01" db="EMBL/GenBank/DDBJ databases">
        <title>Deconstructing symbiosis and pathogenesis requirements using a combined genomic-metabolomic approach.</title>
        <authorList>
            <person name="Tobias N.J."/>
            <person name="Wolff H."/>
            <person name="Djahanschiri B."/>
            <person name="Ebersberger I."/>
            <person name="Bode H.B."/>
        </authorList>
    </citation>
    <scope>NUCLEOTIDE SEQUENCE [LARGE SCALE GENOMIC DNA]</scope>
    <source>
        <strain evidence="2 3">DSM 4764</strain>
    </source>
</reference>
<feature type="transmembrane region" description="Helical" evidence="1">
    <location>
        <begin position="39"/>
        <end position="58"/>
    </location>
</feature>
<keyword evidence="1" id="KW-0472">Membrane</keyword>
<evidence type="ECO:0000256" key="1">
    <source>
        <dbReference type="SAM" id="Phobius"/>
    </source>
</evidence>
<accession>A0A1Y2S940</accession>
<protein>
    <submittedName>
        <fullName evidence="2">Uncharacterized protein</fullName>
    </submittedName>
</protein>
<organism evidence="2 3">
    <name type="scientific">Xenorhabdus beddingii</name>
    <dbReference type="NCBI Taxonomy" id="40578"/>
    <lineage>
        <taxon>Bacteria</taxon>
        <taxon>Pseudomonadati</taxon>
        <taxon>Pseudomonadota</taxon>
        <taxon>Gammaproteobacteria</taxon>
        <taxon>Enterobacterales</taxon>
        <taxon>Morganellaceae</taxon>
        <taxon>Xenorhabdus</taxon>
    </lineage>
</organism>
<feature type="transmembrane region" description="Helical" evidence="1">
    <location>
        <begin position="12"/>
        <end position="32"/>
    </location>
</feature>
<keyword evidence="1" id="KW-1133">Transmembrane helix</keyword>
<gene>
    <name evidence="2" type="ORF">Xbed_03761</name>
</gene>
<evidence type="ECO:0000313" key="2">
    <source>
        <dbReference type="EMBL" id="OTA14018.1"/>
    </source>
</evidence>
<proteinExistence type="predicted"/>
<dbReference type="AlphaFoldDB" id="A0A1Y2S940"/>
<dbReference type="Proteomes" id="UP000194204">
    <property type="component" value="Unassembled WGS sequence"/>
</dbReference>
<evidence type="ECO:0000313" key="3">
    <source>
        <dbReference type="Proteomes" id="UP000194204"/>
    </source>
</evidence>
<name>A0A1Y2S940_9GAMM</name>
<keyword evidence="1" id="KW-0812">Transmembrane</keyword>
<comment type="caution">
    <text evidence="2">The sequence shown here is derived from an EMBL/GenBank/DDBJ whole genome shotgun (WGS) entry which is preliminary data.</text>
</comment>